<dbReference type="InParanoid" id="A0A1S3K008"/>
<comment type="subcellular location">
    <subcellularLocation>
        <location evidence="1">Cytoplasm</location>
        <location evidence="1">Cytoskeleton</location>
        <location evidence="1">Microtubule organizing center</location>
        <location evidence="1">Centrosome</location>
    </subcellularLocation>
</comment>
<dbReference type="STRING" id="7574.A0A1S3K008"/>
<gene>
    <name evidence="8" type="primary">LOC106177686</name>
</gene>
<dbReference type="PANTHER" id="PTHR23170">
    <property type="entry name" value="NY-REN-58 ANTIGEN"/>
    <property type="match status" value="1"/>
</dbReference>
<dbReference type="PANTHER" id="PTHR23170:SF2">
    <property type="entry name" value="CENTROSOMAL PROTEIN OF 83 KDA"/>
    <property type="match status" value="1"/>
</dbReference>
<evidence type="ECO:0000256" key="5">
    <source>
        <dbReference type="SAM" id="Coils"/>
    </source>
</evidence>
<accession>A0A1S3K008</accession>
<evidence type="ECO:0000313" key="7">
    <source>
        <dbReference type="Proteomes" id="UP000085678"/>
    </source>
</evidence>
<keyword evidence="4" id="KW-0206">Cytoskeleton</keyword>
<evidence type="ECO:0000256" key="2">
    <source>
        <dbReference type="ARBA" id="ARBA00022490"/>
    </source>
</evidence>
<dbReference type="GeneID" id="106177686"/>
<keyword evidence="3 5" id="KW-0175">Coiled coil</keyword>
<feature type="compositionally biased region" description="Low complexity" evidence="6">
    <location>
        <begin position="1"/>
        <end position="15"/>
    </location>
</feature>
<dbReference type="GO" id="GO:0005814">
    <property type="term" value="C:centriole"/>
    <property type="evidence" value="ECO:0007669"/>
    <property type="project" value="TreeGrafter"/>
</dbReference>
<feature type="region of interest" description="Disordered" evidence="6">
    <location>
        <begin position="1"/>
        <end position="21"/>
    </location>
</feature>
<dbReference type="OrthoDB" id="311279at2759"/>
<proteinExistence type="predicted"/>
<dbReference type="RefSeq" id="XP_013415985.1">
    <property type="nucleotide sequence ID" value="XM_013560531.2"/>
</dbReference>
<sequence length="725" mass="84632">MASSGSGMVSSLSPGFTSSPLPKLMQETELQKMLADEKIRSEQHRTNYQMLKAEHTRLQDEHMQLQHEMRRTIEEAKMMQDRYKTQIEMAQRETSAKVAEIEELKTQVVTPQRLEVIRMQIAEEVEGPYREKFTTLDSEVEGYRNQYNKLRYEFSFLKSEMEHEREEQKKLVEDMKLQHEAEVANLRKEREVILARQTTDTAGDAQRVRVVQRENSQLQLKIKGLLTELEEIRAQREHMGMQSDHVSRLQGKQLAEHSANIKALETEKQALRLQCENLQKELTSTSDLYTQMTSKIHQLERDNTVLKNKMEEVSHKAKVDLSNMRMELVRERGDLERERDGLLTKVEDLQAQIDVTKHSMEQQAAAILEKERECAKKVQSAREEEWERTNKLETERLELEAKLQEIERRKIDEEARRHADKERAEEQIKAAHGSQEAAEKECAVLRTKLQQYQSMEMQLEQERSQNSELKTKIHQLDTDYNSLLNSEQELSELVNKLQTQLSATASDLSKAREQVKRTEREGDKVLAQHRGAWADEKGELQKRVEELTRELEDTHTKLTQATAVQKKRKAQYSKLHTKLKNRLQLLEASLQEVQMERDVLNKNVPQEIHNRLKKQLKDLQRRHNEFRQVLISGTTTNVPIGNYTFASMSVPMDLSAPALSFVEQEKTHQRDLRLLKERLEQLEEEQVHQAQALAERVSIHKGPIFSSTLREVESENSDKENVDDT</sequence>
<dbReference type="Gene3D" id="1.10.287.1490">
    <property type="match status" value="2"/>
</dbReference>
<feature type="coiled-coil region" evidence="5">
    <location>
        <begin position="389"/>
        <end position="629"/>
    </location>
</feature>
<feature type="coiled-coil region" evidence="5">
    <location>
        <begin position="158"/>
        <end position="352"/>
    </location>
</feature>
<dbReference type="Proteomes" id="UP000085678">
    <property type="component" value="Unplaced"/>
</dbReference>
<dbReference type="InterPro" id="IPR052116">
    <property type="entry name" value="Centro_Cilium_Assembly"/>
</dbReference>
<keyword evidence="2" id="KW-0963">Cytoplasm</keyword>
<dbReference type="GO" id="GO:0060271">
    <property type="term" value="P:cilium assembly"/>
    <property type="evidence" value="ECO:0007669"/>
    <property type="project" value="TreeGrafter"/>
</dbReference>
<evidence type="ECO:0000256" key="3">
    <source>
        <dbReference type="ARBA" id="ARBA00023054"/>
    </source>
</evidence>
<feature type="coiled-coil region" evidence="5">
    <location>
        <begin position="41"/>
        <end position="107"/>
    </location>
</feature>
<dbReference type="GO" id="GO:0051660">
    <property type="term" value="P:establishment of centrosome localization"/>
    <property type="evidence" value="ECO:0007669"/>
    <property type="project" value="TreeGrafter"/>
</dbReference>
<dbReference type="AlphaFoldDB" id="A0A1S3K008"/>
<dbReference type="KEGG" id="lak:106177686"/>
<organism evidence="7 8">
    <name type="scientific">Lingula anatina</name>
    <name type="common">Brachiopod</name>
    <name type="synonym">Lingula unguis</name>
    <dbReference type="NCBI Taxonomy" id="7574"/>
    <lineage>
        <taxon>Eukaryota</taxon>
        <taxon>Metazoa</taxon>
        <taxon>Spiralia</taxon>
        <taxon>Lophotrochozoa</taxon>
        <taxon>Brachiopoda</taxon>
        <taxon>Linguliformea</taxon>
        <taxon>Lingulata</taxon>
        <taxon>Lingulida</taxon>
        <taxon>Linguloidea</taxon>
        <taxon>Lingulidae</taxon>
        <taxon>Lingula</taxon>
    </lineage>
</organism>
<protein>
    <submittedName>
        <fullName evidence="8">Centrosomal protein of 83 kDa-like</fullName>
    </submittedName>
</protein>
<name>A0A1S3K008_LINAN</name>
<keyword evidence="7" id="KW-1185">Reference proteome</keyword>
<evidence type="ECO:0000313" key="8">
    <source>
        <dbReference type="RefSeq" id="XP_013415985.1"/>
    </source>
</evidence>
<evidence type="ECO:0000256" key="1">
    <source>
        <dbReference type="ARBA" id="ARBA00004300"/>
    </source>
</evidence>
<dbReference type="GO" id="GO:0097539">
    <property type="term" value="C:ciliary transition fiber"/>
    <property type="evidence" value="ECO:0007669"/>
    <property type="project" value="TreeGrafter"/>
</dbReference>
<reference evidence="8" key="1">
    <citation type="submission" date="2025-08" db="UniProtKB">
        <authorList>
            <consortium name="RefSeq"/>
        </authorList>
    </citation>
    <scope>IDENTIFICATION</scope>
    <source>
        <tissue evidence="8">Gonads</tissue>
    </source>
</reference>
<evidence type="ECO:0000256" key="4">
    <source>
        <dbReference type="ARBA" id="ARBA00023212"/>
    </source>
</evidence>
<dbReference type="GO" id="GO:0005813">
    <property type="term" value="C:centrosome"/>
    <property type="evidence" value="ECO:0007669"/>
    <property type="project" value="UniProtKB-SubCell"/>
</dbReference>
<feature type="coiled-coil region" evidence="5">
    <location>
        <begin position="665"/>
        <end position="696"/>
    </location>
</feature>
<evidence type="ECO:0000256" key="6">
    <source>
        <dbReference type="SAM" id="MobiDB-lite"/>
    </source>
</evidence>
<dbReference type="GO" id="GO:0005794">
    <property type="term" value="C:Golgi apparatus"/>
    <property type="evidence" value="ECO:0007669"/>
    <property type="project" value="TreeGrafter"/>
</dbReference>